<protein>
    <recommendedName>
        <fullName evidence="2">NAD-dependent epimerase/dehydratase domain-containing protein</fullName>
    </recommendedName>
</protein>
<dbReference type="InterPro" id="IPR001509">
    <property type="entry name" value="Epimerase_deHydtase"/>
</dbReference>
<comment type="similarity">
    <text evidence="1">Belongs to the NAD(P)-dependent epimerase/dehydratase family.</text>
</comment>
<dbReference type="PANTHER" id="PTHR42687:SF1">
    <property type="entry name" value="L-THREONINE 3-DEHYDROGENASE, MITOCHONDRIAL"/>
    <property type="match status" value="1"/>
</dbReference>
<dbReference type="GO" id="GO:0006567">
    <property type="term" value="P:L-threonine catabolic process"/>
    <property type="evidence" value="ECO:0007669"/>
    <property type="project" value="TreeGrafter"/>
</dbReference>
<sequence length="319" mass="36233">MITMRRILVIGSAGQLGSEIVPELRKKYGKENVVASDIKLPSKESANNSTPFIQLDILNKESLSKSISDFKIDTIFNLASILSASGEKSPLKAWDVNLNGLLNVLESSKEHNIERIIWPSSIAAFGPTTPHLNTPNETILSPTTMYGVTKVTGELLAKYYYYNYTLDTRSMRLPGIISSKTFPEGGTTDYAVEMFYSAIRKKKYISYLKEDTVLPMMYINDCIKCMIDLLETDNSQLKRRVYNVTSMSFSVGELAAEIKTHIPEFTIEYKPDFRQEIANSWPKTIDDSLARQEWGWNPEYDLTSMTKDMIELLEKKLKK</sequence>
<feature type="domain" description="NAD-dependent epimerase/dehydratase" evidence="2">
    <location>
        <begin position="7"/>
        <end position="244"/>
    </location>
</feature>
<gene>
    <name evidence="3" type="ORF">LCGC14_0935060</name>
</gene>
<dbReference type="Gene3D" id="3.40.50.720">
    <property type="entry name" value="NAD(P)-binding Rossmann-like Domain"/>
    <property type="match status" value="1"/>
</dbReference>
<accession>A0A0F9NLU7</accession>
<organism evidence="3">
    <name type="scientific">marine sediment metagenome</name>
    <dbReference type="NCBI Taxonomy" id="412755"/>
    <lineage>
        <taxon>unclassified sequences</taxon>
        <taxon>metagenomes</taxon>
        <taxon>ecological metagenomes</taxon>
    </lineage>
</organism>
<dbReference type="EMBL" id="LAZR01003237">
    <property type="protein sequence ID" value="KKN20495.1"/>
    <property type="molecule type" value="Genomic_DNA"/>
</dbReference>
<dbReference type="GO" id="GO:0008743">
    <property type="term" value="F:L-threonine 3-dehydrogenase activity"/>
    <property type="evidence" value="ECO:0007669"/>
    <property type="project" value="TreeGrafter"/>
</dbReference>
<dbReference type="FunFam" id="3.40.50.720:FF:000077">
    <property type="entry name" value="L-threonine 3-dehydrogenase, mitochondrial"/>
    <property type="match status" value="1"/>
</dbReference>
<reference evidence="3" key="1">
    <citation type="journal article" date="2015" name="Nature">
        <title>Complex archaea that bridge the gap between prokaryotes and eukaryotes.</title>
        <authorList>
            <person name="Spang A."/>
            <person name="Saw J.H."/>
            <person name="Jorgensen S.L."/>
            <person name="Zaremba-Niedzwiedzka K."/>
            <person name="Martijn J."/>
            <person name="Lind A.E."/>
            <person name="van Eijk R."/>
            <person name="Schleper C."/>
            <person name="Guy L."/>
            <person name="Ettema T.J."/>
        </authorList>
    </citation>
    <scope>NUCLEOTIDE SEQUENCE</scope>
</reference>
<evidence type="ECO:0000313" key="3">
    <source>
        <dbReference type="EMBL" id="KKN20495.1"/>
    </source>
</evidence>
<dbReference type="InterPro" id="IPR036291">
    <property type="entry name" value="NAD(P)-bd_dom_sf"/>
</dbReference>
<dbReference type="AlphaFoldDB" id="A0A0F9NLU7"/>
<comment type="caution">
    <text evidence="3">The sequence shown here is derived from an EMBL/GenBank/DDBJ whole genome shotgun (WGS) entry which is preliminary data.</text>
</comment>
<dbReference type="InterPro" id="IPR051225">
    <property type="entry name" value="NAD(P)_epim/dehydratase"/>
</dbReference>
<dbReference type="SUPFAM" id="SSF51735">
    <property type="entry name" value="NAD(P)-binding Rossmann-fold domains"/>
    <property type="match status" value="1"/>
</dbReference>
<name>A0A0F9NLU7_9ZZZZ</name>
<evidence type="ECO:0000256" key="1">
    <source>
        <dbReference type="ARBA" id="ARBA00007637"/>
    </source>
</evidence>
<dbReference type="PANTHER" id="PTHR42687">
    <property type="entry name" value="L-THREONINE 3-DEHYDROGENASE"/>
    <property type="match status" value="1"/>
</dbReference>
<dbReference type="Pfam" id="PF01370">
    <property type="entry name" value="Epimerase"/>
    <property type="match status" value="1"/>
</dbReference>
<proteinExistence type="inferred from homology"/>
<evidence type="ECO:0000259" key="2">
    <source>
        <dbReference type="Pfam" id="PF01370"/>
    </source>
</evidence>